<feature type="transmembrane region" description="Helical" evidence="1">
    <location>
        <begin position="140"/>
        <end position="161"/>
    </location>
</feature>
<feature type="transmembrane region" description="Helical" evidence="1">
    <location>
        <begin position="104"/>
        <end position="128"/>
    </location>
</feature>
<reference evidence="2" key="1">
    <citation type="journal article" date="2021" name="PeerJ">
        <title>Extensive microbial diversity within the chicken gut microbiome revealed by metagenomics and culture.</title>
        <authorList>
            <person name="Gilroy R."/>
            <person name="Ravi A."/>
            <person name="Getino M."/>
            <person name="Pursley I."/>
            <person name="Horton D.L."/>
            <person name="Alikhan N.F."/>
            <person name="Baker D."/>
            <person name="Gharbi K."/>
            <person name="Hall N."/>
            <person name="Watson M."/>
            <person name="Adriaenssens E.M."/>
            <person name="Foster-Nyarko E."/>
            <person name="Jarju S."/>
            <person name="Secka A."/>
            <person name="Antonio M."/>
            <person name="Oren A."/>
            <person name="Chaudhuri R.R."/>
            <person name="La Ragione R."/>
            <person name="Hildebrand F."/>
            <person name="Pallen M.J."/>
        </authorList>
    </citation>
    <scope>NUCLEOTIDE SEQUENCE</scope>
    <source>
        <strain evidence="2">USAMLcec4-12693</strain>
    </source>
</reference>
<accession>A0A9D3AK88</accession>
<evidence type="ECO:0000256" key="1">
    <source>
        <dbReference type="SAM" id="Phobius"/>
    </source>
</evidence>
<dbReference type="Proteomes" id="UP000813420">
    <property type="component" value="Unassembled WGS sequence"/>
</dbReference>
<dbReference type="NCBIfam" id="TIGR01906">
    <property type="entry name" value="integ_TIGR01906"/>
    <property type="match status" value="1"/>
</dbReference>
<keyword evidence="1" id="KW-1133">Transmembrane helix</keyword>
<keyword evidence="1" id="KW-0472">Membrane</keyword>
<protein>
    <submittedName>
        <fullName evidence="2">TIGR01906 family membrane protein</fullName>
    </submittedName>
</protein>
<feature type="transmembrane region" description="Helical" evidence="1">
    <location>
        <begin position="7"/>
        <end position="29"/>
    </location>
</feature>
<dbReference type="Pfam" id="PF07314">
    <property type="entry name" value="Lit"/>
    <property type="match status" value="1"/>
</dbReference>
<keyword evidence="1" id="KW-0812">Transmembrane</keyword>
<comment type="caution">
    <text evidence="2">The sequence shown here is derived from an EMBL/GenBank/DDBJ whole genome shotgun (WGS) entry which is preliminary data.</text>
</comment>
<name>A0A9D3AK88_9FIRM</name>
<gene>
    <name evidence="2" type="ORF">K8V39_10135</name>
</gene>
<organism evidence="2 3">
    <name type="scientific">Merdimonas faecis</name>
    <dbReference type="NCBI Taxonomy" id="1653435"/>
    <lineage>
        <taxon>Bacteria</taxon>
        <taxon>Bacillati</taxon>
        <taxon>Bacillota</taxon>
        <taxon>Clostridia</taxon>
        <taxon>Lachnospirales</taxon>
        <taxon>Lachnospiraceae</taxon>
        <taxon>Merdimonas</taxon>
    </lineage>
</organism>
<dbReference type="EMBL" id="DYXE01000086">
    <property type="protein sequence ID" value="HJH50611.1"/>
    <property type="molecule type" value="Genomic_DNA"/>
</dbReference>
<dbReference type="InterPro" id="IPR010178">
    <property type="entry name" value="Lit"/>
</dbReference>
<evidence type="ECO:0000313" key="3">
    <source>
        <dbReference type="Proteomes" id="UP000813420"/>
    </source>
</evidence>
<feature type="transmembrane region" description="Helical" evidence="1">
    <location>
        <begin position="201"/>
        <end position="223"/>
    </location>
</feature>
<proteinExistence type="predicted"/>
<dbReference type="RefSeq" id="WP_277272410.1">
    <property type="nucleotide sequence ID" value="NZ_DYXE01000086.1"/>
</dbReference>
<evidence type="ECO:0000313" key="2">
    <source>
        <dbReference type="EMBL" id="HJH50611.1"/>
    </source>
</evidence>
<reference evidence="2" key="2">
    <citation type="submission" date="2021-09" db="EMBL/GenBank/DDBJ databases">
        <authorList>
            <person name="Gilroy R."/>
        </authorList>
    </citation>
    <scope>NUCLEOTIDE SEQUENCE</scope>
    <source>
        <strain evidence="2">USAMLcec4-12693</strain>
    </source>
</reference>
<dbReference type="AlphaFoldDB" id="A0A9D3AK88"/>
<sequence>MKKLHGVAAFAAMFLVIIALLITSFQIGIYGDPEYGFYKEEYEKYNVTDSLDMTIEDVMEVTEYMMDYLIGREEVLSIETNVDGETQDFFNEQDRLHMEDVKNLFLGGLKLRTVCLVLAVLLVLFLAATKADMRKQITRGYFLALGVFGVLIVVLLCSFAVDFTASFTLFHEIFFTNDLWLFDPATDYMIRMLPEGFFYDMVMRIGAWLVGGLVLLFAVMAGWRQRALWKFWERHKKNDRKSTDSQ</sequence>